<feature type="domain" description="Baseplate protein J-like barrel" evidence="1">
    <location>
        <begin position="96"/>
        <end position="184"/>
    </location>
</feature>
<dbReference type="GeneID" id="62877304"/>
<dbReference type="PANTHER" id="PTHR37829">
    <property type="entry name" value="PHAGE-LIKE ELEMENT PBSX PROTEIN XKDT"/>
    <property type="match status" value="1"/>
</dbReference>
<organism evidence="2 3">
    <name type="scientific">Haloterrigena salifodinae</name>
    <dbReference type="NCBI Taxonomy" id="2675099"/>
    <lineage>
        <taxon>Archaea</taxon>
        <taxon>Methanobacteriati</taxon>
        <taxon>Methanobacteriota</taxon>
        <taxon>Stenosarchaea group</taxon>
        <taxon>Halobacteria</taxon>
        <taxon>Halobacteriales</taxon>
        <taxon>Natrialbaceae</taxon>
        <taxon>Haloterrigena</taxon>
    </lineage>
</organism>
<dbReference type="KEGG" id="hsal:JMJ58_19230"/>
<name>A0A8T8E0N5_9EURY</name>
<gene>
    <name evidence="2" type="ORF">JMJ58_19230</name>
</gene>
<dbReference type="RefSeq" id="WP_204747633.1">
    <property type="nucleotide sequence ID" value="NZ_CP069188.1"/>
</dbReference>
<dbReference type="Proteomes" id="UP000637819">
    <property type="component" value="Chromosome"/>
</dbReference>
<evidence type="ECO:0000313" key="3">
    <source>
        <dbReference type="Proteomes" id="UP000637819"/>
    </source>
</evidence>
<proteinExistence type="predicted"/>
<dbReference type="EMBL" id="CP069188">
    <property type="protein sequence ID" value="QRV15016.1"/>
    <property type="molecule type" value="Genomic_DNA"/>
</dbReference>
<accession>A0A8T8E0N5</accession>
<evidence type="ECO:0000259" key="1">
    <source>
        <dbReference type="Pfam" id="PF04865"/>
    </source>
</evidence>
<evidence type="ECO:0000313" key="2">
    <source>
        <dbReference type="EMBL" id="QRV15016.1"/>
    </source>
</evidence>
<sequence length="409" mass="43175">MTINSEGRFDPDAKEAILDAMMADAKERFGADLNDSELAVIRTFYDPIAERLAEAQIDLAAILDASQIAHAKGKALDKLCEQIGITRRPATKAKGTARFSRSEAATVDYTIPAGTVIQTDSYTPIEFETTRGATLPAGETTVDVPIEAVEGGVNSNLGANTITRMKTPVTGINSVTNPAQTDGGSDVEADDELRERATEELGAGSRASAPALIRGLKRVEGVKSVSIFINDDDEPDKDGRDPHAFELVVEGGNPQDIADQIIELKAAGDGTLGGFSGTKATGDAQLPNGQTHPVEWSEPTQVQVYVDMTLKTTDEYDGDEAVMDAIVRYVGGILTTGNEYPGELAGGDDVLYGEIEYAIRSVEGVYDVTDLSIGKSATETGTTNIAISPQEVATSKGTDGSIIIDSNPL</sequence>
<dbReference type="InterPro" id="IPR006949">
    <property type="entry name" value="Barrel_Baseplate_J-like"/>
</dbReference>
<dbReference type="Pfam" id="PF04865">
    <property type="entry name" value="Baseplate_J"/>
    <property type="match status" value="1"/>
</dbReference>
<dbReference type="InterPro" id="IPR052399">
    <property type="entry name" value="Phage_Baseplate_Assmbl_Protein"/>
</dbReference>
<dbReference type="AlphaFoldDB" id="A0A8T8E0N5"/>
<reference evidence="2 3" key="1">
    <citation type="submission" date="2021-01" db="EMBL/GenBank/DDBJ databases">
        <title>Genome Sequence and Methylation Pattern of Haloterrigena salifodinae BOL5-1, An Extremely Halophilic Archaeon from a Bolivian Salt Mine.</title>
        <authorList>
            <person name="DasSarma P."/>
            <person name="Anton B.P."/>
            <person name="DasSarma S.L."/>
            <person name="von Ehrenheim H.A.L."/>
            <person name="Martinez F.L."/>
            <person name="Guzman D."/>
            <person name="Roberts R.J."/>
            <person name="DasSarma S."/>
        </authorList>
    </citation>
    <scope>NUCLEOTIDE SEQUENCE [LARGE SCALE GENOMIC DNA]</scope>
    <source>
        <strain evidence="2 3">BOL5-1</strain>
    </source>
</reference>
<protein>
    <submittedName>
        <fullName evidence="2">Baseplate J/gp47 family protein</fullName>
    </submittedName>
</protein>
<keyword evidence="3" id="KW-1185">Reference proteome</keyword>
<dbReference type="OrthoDB" id="204546at2157"/>
<dbReference type="PANTHER" id="PTHR37829:SF3">
    <property type="entry name" value="PROTEIN JAYE-RELATED"/>
    <property type="match status" value="1"/>
</dbReference>